<dbReference type="InterPro" id="IPR050121">
    <property type="entry name" value="Cytochrome_P450_monoxygenase"/>
</dbReference>
<comment type="cofactor">
    <cofactor evidence="1">
        <name>heme</name>
        <dbReference type="ChEBI" id="CHEBI:30413"/>
    </cofactor>
</comment>
<dbReference type="PRINTS" id="PR00385">
    <property type="entry name" value="P450"/>
</dbReference>
<dbReference type="Proteomes" id="UP001501867">
    <property type="component" value="Unassembled WGS sequence"/>
</dbReference>
<organism evidence="5 6">
    <name type="scientific">Streptomyces polychromogenes</name>
    <dbReference type="NCBI Taxonomy" id="67342"/>
    <lineage>
        <taxon>Bacteria</taxon>
        <taxon>Bacillati</taxon>
        <taxon>Actinomycetota</taxon>
        <taxon>Actinomycetes</taxon>
        <taxon>Kitasatosporales</taxon>
        <taxon>Streptomycetaceae</taxon>
        <taxon>Streptomyces</taxon>
    </lineage>
</organism>
<comment type="caution">
    <text evidence="5">The sequence shown here is derived from an EMBL/GenBank/DDBJ whole genome shotgun (WGS) entry which is preliminary data.</text>
</comment>
<keyword evidence="3" id="KW-0503">Monooxygenase</keyword>
<dbReference type="Gene3D" id="1.10.630.10">
    <property type="entry name" value="Cytochrome P450"/>
    <property type="match status" value="1"/>
</dbReference>
<evidence type="ECO:0000256" key="1">
    <source>
        <dbReference type="ARBA" id="ARBA00001971"/>
    </source>
</evidence>
<evidence type="ECO:0000313" key="6">
    <source>
        <dbReference type="Proteomes" id="UP001501867"/>
    </source>
</evidence>
<evidence type="ECO:0000313" key="5">
    <source>
        <dbReference type="EMBL" id="GAA0270480.1"/>
    </source>
</evidence>
<gene>
    <name evidence="5" type="ORF">GCM10010302_05070</name>
</gene>
<feature type="region of interest" description="Disordered" evidence="4">
    <location>
        <begin position="360"/>
        <end position="382"/>
    </location>
</feature>
<dbReference type="InterPro" id="IPR036396">
    <property type="entry name" value="Cyt_P450_sf"/>
</dbReference>
<dbReference type="InterPro" id="IPR001128">
    <property type="entry name" value="Cyt_P450"/>
</dbReference>
<evidence type="ECO:0000256" key="4">
    <source>
        <dbReference type="SAM" id="MobiDB-lite"/>
    </source>
</evidence>
<proteinExistence type="inferred from homology"/>
<keyword evidence="3" id="KW-0408">Iron</keyword>
<evidence type="ECO:0000256" key="3">
    <source>
        <dbReference type="RuleBase" id="RU000461"/>
    </source>
</evidence>
<keyword evidence="3" id="KW-0479">Metal-binding</keyword>
<accession>A0ABN0V1E8</accession>
<dbReference type="PANTHER" id="PTHR24305:SF166">
    <property type="entry name" value="CYTOCHROME P450 12A4, MITOCHONDRIAL-RELATED"/>
    <property type="match status" value="1"/>
</dbReference>
<dbReference type="PANTHER" id="PTHR24305">
    <property type="entry name" value="CYTOCHROME P450"/>
    <property type="match status" value="1"/>
</dbReference>
<reference evidence="5 6" key="1">
    <citation type="journal article" date="2019" name="Int. J. Syst. Evol. Microbiol.">
        <title>The Global Catalogue of Microorganisms (GCM) 10K type strain sequencing project: providing services to taxonomists for standard genome sequencing and annotation.</title>
        <authorList>
            <consortium name="The Broad Institute Genomics Platform"/>
            <consortium name="The Broad Institute Genome Sequencing Center for Infectious Disease"/>
            <person name="Wu L."/>
            <person name="Ma J."/>
        </authorList>
    </citation>
    <scope>NUCLEOTIDE SEQUENCE [LARGE SCALE GENOMIC DNA]</scope>
    <source>
        <strain evidence="5 6">JCM 4505</strain>
    </source>
</reference>
<dbReference type="EMBL" id="BAAABV010000005">
    <property type="protein sequence ID" value="GAA0270480.1"/>
    <property type="molecule type" value="Genomic_DNA"/>
</dbReference>
<protein>
    <submittedName>
        <fullName evidence="5">Cytochrome P450</fullName>
    </submittedName>
</protein>
<dbReference type="PRINTS" id="PR00463">
    <property type="entry name" value="EP450I"/>
</dbReference>
<comment type="similarity">
    <text evidence="2 3">Belongs to the cytochrome P450 family.</text>
</comment>
<keyword evidence="3" id="KW-0349">Heme</keyword>
<name>A0ABN0V1E8_9ACTN</name>
<dbReference type="InterPro" id="IPR002401">
    <property type="entry name" value="Cyt_P450_E_grp-I"/>
</dbReference>
<dbReference type="PROSITE" id="PS00086">
    <property type="entry name" value="CYTOCHROME_P450"/>
    <property type="match status" value="1"/>
</dbReference>
<keyword evidence="6" id="KW-1185">Reference proteome</keyword>
<dbReference type="CDD" id="cd11049">
    <property type="entry name" value="CYP170A1-like"/>
    <property type="match status" value="1"/>
</dbReference>
<evidence type="ECO:0000256" key="2">
    <source>
        <dbReference type="ARBA" id="ARBA00010617"/>
    </source>
</evidence>
<dbReference type="SUPFAM" id="SSF48264">
    <property type="entry name" value="Cytochrome P450"/>
    <property type="match status" value="1"/>
</dbReference>
<dbReference type="InterPro" id="IPR017972">
    <property type="entry name" value="Cyt_P450_CS"/>
</dbReference>
<dbReference type="RefSeq" id="WP_344151640.1">
    <property type="nucleotide sequence ID" value="NZ_BAAABV010000005.1"/>
</dbReference>
<keyword evidence="3" id="KW-0560">Oxidoreductase</keyword>
<sequence length="450" mass="48510">MSGTTAVTAPGALPVLGHLPAFLASPLRFLRGLPAHGDLVEVRLGPQRVLVVCDPALTRELLTHDRTFDKGGPVYERMREVGGNGLATCPAADHRRQRRLIQPAFHPTRLPGYAQAMTERIDAGISAWRPGQRIDLVTELRSMAADILLSTLFGAALAPRARDVLAADLQEILTAVPRRAVLPAPLCDLPTPANLRYRKAARRARRTMTALVHGLRENPADGLFGALLGGHDPQAGDRPFTDVELVDQAITMYAGGTETTAGTVCWALYQAARNPEAGRRLAEECRTLLGTRAAGWDDLPHLPYTRQVLLEATRLNPPGWLVTRTATTDARLGAHHVPAGATLAYSPYLLAHLPDRYPDPDRFDPDRWAPGQQTADGPGGQVPASVFGGGARTCIGQDYALAEGVLMLASITARWQLRIDPHGPRLPRLPGLTLNPLRLNATVTPAAPRS</sequence>
<dbReference type="Pfam" id="PF00067">
    <property type="entry name" value="p450"/>
    <property type="match status" value="1"/>
</dbReference>